<evidence type="ECO:0000256" key="1">
    <source>
        <dbReference type="ARBA" id="ARBA00004571"/>
    </source>
</evidence>
<evidence type="ECO:0000256" key="7">
    <source>
        <dbReference type="ARBA" id="ARBA00023065"/>
    </source>
</evidence>
<evidence type="ECO:0000259" key="14">
    <source>
        <dbReference type="Pfam" id="PF00593"/>
    </source>
</evidence>
<evidence type="ECO:0000256" key="6">
    <source>
        <dbReference type="ARBA" id="ARBA00023004"/>
    </source>
</evidence>
<evidence type="ECO:0000256" key="9">
    <source>
        <dbReference type="ARBA" id="ARBA00023136"/>
    </source>
</evidence>
<dbReference type="Proteomes" id="UP001214854">
    <property type="component" value="Unassembled WGS sequence"/>
</dbReference>
<evidence type="ECO:0000256" key="4">
    <source>
        <dbReference type="ARBA" id="ARBA00022496"/>
    </source>
</evidence>
<dbReference type="InterPro" id="IPR036942">
    <property type="entry name" value="Beta-barrel_TonB_sf"/>
</dbReference>
<feature type="domain" description="TonB-dependent receptor plug" evidence="15">
    <location>
        <begin position="43"/>
        <end position="151"/>
    </location>
</feature>
<evidence type="ECO:0000256" key="5">
    <source>
        <dbReference type="ARBA" id="ARBA00022692"/>
    </source>
</evidence>
<evidence type="ECO:0000256" key="2">
    <source>
        <dbReference type="ARBA" id="ARBA00022448"/>
    </source>
</evidence>
<organism evidence="16 17">
    <name type="scientific">Asticcacaulis aquaticus</name>
    <dbReference type="NCBI Taxonomy" id="2984212"/>
    <lineage>
        <taxon>Bacteria</taxon>
        <taxon>Pseudomonadati</taxon>
        <taxon>Pseudomonadota</taxon>
        <taxon>Alphaproteobacteria</taxon>
        <taxon>Caulobacterales</taxon>
        <taxon>Caulobacteraceae</taxon>
        <taxon>Asticcacaulis</taxon>
    </lineage>
</organism>
<evidence type="ECO:0000256" key="8">
    <source>
        <dbReference type="ARBA" id="ARBA00023077"/>
    </source>
</evidence>
<comment type="subcellular location">
    <subcellularLocation>
        <location evidence="1 11">Cell outer membrane</location>
        <topology evidence="1 11">Multi-pass membrane protein</topology>
    </subcellularLocation>
</comment>
<keyword evidence="5 11" id="KW-0812">Transmembrane</keyword>
<dbReference type="Pfam" id="PF07715">
    <property type="entry name" value="Plug"/>
    <property type="match status" value="1"/>
</dbReference>
<accession>A0ABT5HQY8</accession>
<dbReference type="RefSeq" id="WP_272746850.1">
    <property type="nucleotide sequence ID" value="NZ_JAQQKX010000002.1"/>
</dbReference>
<dbReference type="Pfam" id="PF00593">
    <property type="entry name" value="TonB_dep_Rec_b-barrel"/>
    <property type="match status" value="1"/>
</dbReference>
<gene>
    <name evidence="16" type="ORF">PQU92_03665</name>
</gene>
<dbReference type="Gene3D" id="2.40.170.20">
    <property type="entry name" value="TonB-dependent receptor, beta-barrel domain"/>
    <property type="match status" value="1"/>
</dbReference>
<dbReference type="InterPro" id="IPR039426">
    <property type="entry name" value="TonB-dep_rcpt-like"/>
</dbReference>
<keyword evidence="6" id="KW-0408">Iron</keyword>
<keyword evidence="13" id="KW-0732">Signal</keyword>
<dbReference type="SUPFAM" id="SSF56935">
    <property type="entry name" value="Porins"/>
    <property type="match status" value="1"/>
</dbReference>
<feature type="domain" description="TonB-dependent receptor-like beta-barrel" evidence="14">
    <location>
        <begin position="306"/>
        <end position="777"/>
    </location>
</feature>
<evidence type="ECO:0000313" key="17">
    <source>
        <dbReference type="Proteomes" id="UP001214854"/>
    </source>
</evidence>
<evidence type="ECO:0000313" key="16">
    <source>
        <dbReference type="EMBL" id="MDC7682357.1"/>
    </source>
</evidence>
<keyword evidence="2 11" id="KW-0813">Transport</keyword>
<keyword evidence="3 11" id="KW-1134">Transmembrane beta strand</keyword>
<name>A0ABT5HQY8_9CAUL</name>
<keyword evidence="10 11" id="KW-0998">Cell outer membrane</keyword>
<proteinExistence type="inferred from homology"/>
<evidence type="ECO:0000259" key="15">
    <source>
        <dbReference type="Pfam" id="PF07715"/>
    </source>
</evidence>
<evidence type="ECO:0000256" key="11">
    <source>
        <dbReference type="PROSITE-ProRule" id="PRU01360"/>
    </source>
</evidence>
<dbReference type="PROSITE" id="PS52016">
    <property type="entry name" value="TONB_DEPENDENT_REC_3"/>
    <property type="match status" value="1"/>
</dbReference>
<keyword evidence="8 12" id="KW-0798">TonB box</keyword>
<reference evidence="16 17" key="1">
    <citation type="submission" date="2023-01" db="EMBL/GenBank/DDBJ databases">
        <title>Novel species of the genus Asticcacaulis isolated from rivers.</title>
        <authorList>
            <person name="Lu H."/>
        </authorList>
    </citation>
    <scope>NUCLEOTIDE SEQUENCE [LARGE SCALE GENOMIC DNA]</scope>
    <source>
        <strain evidence="16 17">BYS171W</strain>
    </source>
</reference>
<feature type="signal peptide" evidence="13">
    <location>
        <begin position="1"/>
        <end position="19"/>
    </location>
</feature>
<comment type="caution">
    <text evidence="16">The sequence shown here is derived from an EMBL/GenBank/DDBJ whole genome shotgun (WGS) entry which is preliminary data.</text>
</comment>
<feature type="chain" id="PRO_5046350818" evidence="13">
    <location>
        <begin position="20"/>
        <end position="840"/>
    </location>
</feature>
<dbReference type="PANTHER" id="PTHR32552:SF81">
    <property type="entry name" value="TONB-DEPENDENT OUTER MEMBRANE RECEPTOR"/>
    <property type="match status" value="1"/>
</dbReference>
<keyword evidence="9 11" id="KW-0472">Membrane</keyword>
<keyword evidence="7" id="KW-0406">Ion transport</keyword>
<keyword evidence="16" id="KW-0675">Receptor</keyword>
<evidence type="ECO:0000256" key="12">
    <source>
        <dbReference type="RuleBase" id="RU003357"/>
    </source>
</evidence>
<evidence type="ECO:0000256" key="3">
    <source>
        <dbReference type="ARBA" id="ARBA00022452"/>
    </source>
</evidence>
<dbReference type="PANTHER" id="PTHR32552">
    <property type="entry name" value="FERRICHROME IRON RECEPTOR-RELATED"/>
    <property type="match status" value="1"/>
</dbReference>
<sequence>MATCSGMVLGFTLLTPAYAQDAQAQDEPVTTITVTAQKREQSLQDVPIVVTTLSAKLLQDAGVRDIKDMQVLTPGLTVTSTQNETLTTARIRGVGTVGDNPGMESSVGVVIDGVYRPRNGVGFGDLGEIGRIEVLKGPQGTLFGKNTSAGVINIITQEPKFAFMADGEVSVSNYDGKGVSASVTGPLAEDLVAGRLYVASRERGGYYDVNTGIGPRGVKEDATQDFYTVRGQLLFTPGAHKIRVIADYTKRDEYCCATVQTRTGPTGAIINSLTANNGVATTADPEKRLAYANRDTTQQITDGGISVEANLKLDWLDSTLTSVTGVRKWKNTNGQDIDYSGADILYRRDNGDFRAQFDTFSQELRLAGGNDKLNWLVGAFFTDEDLTRTDSYVYGTQYETYLSILLAQALGQSTSLPMVSLLTGRAVGTSYTPGEGALDHYTQQSRSLALFTNNSYKFTDAFEVTLGLRYTQEKKEMTAVYSNSDSGVGCASAISRSGILGNTPVGLWASIPAASRPTVVGNMCTFWGNAAFNNRRVANDVEEKEWSGTLKGAYRFNENVMAYGSFARGYKGGGYNLDRAQTGITPDTNLYFKPETVDSYEVGLKTSLFSNKLLFNITAFDQAYKDFQLNTFLGTAFVVESIPELKSKGVDADIYWTTPIRGLSVQGGVAYADTKYGTFTASDLSNPARFPQLSLLPGSQMSFAPKWTSTLAVTWSGNVASNLRLSGNLSAKYSSEYNTGSDLIPYKMQDSYTLLNGRIGIGASDQKWMLEFWAQNLTDETYKQVVINAPLQGTGFANTTTVQTGGSNPGTYYNAATDTNTYDAFMGQPRTYGVTLRVKY</sequence>
<evidence type="ECO:0000256" key="13">
    <source>
        <dbReference type="SAM" id="SignalP"/>
    </source>
</evidence>
<dbReference type="EMBL" id="JAQQKX010000002">
    <property type="protein sequence ID" value="MDC7682357.1"/>
    <property type="molecule type" value="Genomic_DNA"/>
</dbReference>
<comment type="similarity">
    <text evidence="11 12">Belongs to the TonB-dependent receptor family.</text>
</comment>
<keyword evidence="17" id="KW-1185">Reference proteome</keyword>
<protein>
    <submittedName>
        <fullName evidence="16">TonB-dependent receptor</fullName>
    </submittedName>
</protein>
<dbReference type="InterPro" id="IPR012910">
    <property type="entry name" value="Plug_dom"/>
</dbReference>
<keyword evidence="4" id="KW-0410">Iron transport</keyword>
<dbReference type="InterPro" id="IPR000531">
    <property type="entry name" value="Beta-barrel_TonB"/>
</dbReference>
<evidence type="ECO:0000256" key="10">
    <source>
        <dbReference type="ARBA" id="ARBA00023237"/>
    </source>
</evidence>